<evidence type="ECO:0000256" key="8">
    <source>
        <dbReference type="ARBA" id="ARBA00023145"/>
    </source>
</evidence>
<evidence type="ECO:0000256" key="6">
    <source>
        <dbReference type="ARBA" id="ARBA00022833"/>
    </source>
</evidence>
<protein>
    <submittedName>
        <fullName evidence="12">BACK domain-containing protein</fullName>
    </submittedName>
</protein>
<proteinExistence type="predicted"/>
<evidence type="ECO:0000313" key="12">
    <source>
        <dbReference type="WBParaSite" id="PgE020_g002_t06"/>
    </source>
</evidence>
<dbReference type="GO" id="GO:0031012">
    <property type="term" value="C:extracellular matrix"/>
    <property type="evidence" value="ECO:0007669"/>
    <property type="project" value="InterPro"/>
</dbReference>
<evidence type="ECO:0000256" key="4">
    <source>
        <dbReference type="ARBA" id="ARBA00022729"/>
    </source>
</evidence>
<name>A0A914ZXF6_PARUN</name>
<feature type="domain" description="BACK" evidence="10">
    <location>
        <begin position="171"/>
        <end position="248"/>
    </location>
</feature>
<keyword evidence="3" id="KW-0479">Metal-binding</keyword>
<keyword evidence="4" id="KW-0732">Signal</keyword>
<dbReference type="GO" id="GO:0004222">
    <property type="term" value="F:metalloendopeptidase activity"/>
    <property type="evidence" value="ECO:0007669"/>
    <property type="project" value="InterPro"/>
</dbReference>
<accession>A0A914ZXF6</accession>
<evidence type="ECO:0000256" key="1">
    <source>
        <dbReference type="ARBA" id="ARBA00001947"/>
    </source>
</evidence>
<sequence>VHKWCARGGQMTVSKDLDIRSETQVALTDDTTERVLRRPNIEQRKTVTLRTRRRNYPIKIENFARHSEKIKKLLQNSEVPPAIDLSCYDVGAVRTLTDFLAGIDARNLRLGFSTLPDLLQLATIFRMHELTDLIAKHVLEKAESGSTSSLLLALHLVANDWSLFLNTECACALLEAAAENIADVTSSTFFNILPTAVLVMLVSRCDVNLPSELDLCLLLVRWLKATSRIDEEAEVLFSCVRTPFLSAKDRGILRGKTVGLPQSMISVIEKTLDSPRNHRCCVIRSHIERRYPRCGVPDSPLYACHQQINVTAKVRETKNEQGNKQNALEKELSDLKTATSNTSTCSIDDKDSTKLCVKCTRDEGGSKCDFRERKRRKCRAPCHLRRLQAQCTRKGNKTNAEKKRPKKHGDNAYERTASLTDDSASETTVSFRFS</sequence>
<dbReference type="GO" id="GO:0006508">
    <property type="term" value="P:proteolysis"/>
    <property type="evidence" value="ECO:0007669"/>
    <property type="project" value="UniProtKB-KW"/>
</dbReference>
<dbReference type="InterPro" id="IPR021158">
    <property type="entry name" value="Pept_M10A_Zn_BS"/>
</dbReference>
<dbReference type="Pfam" id="PF07707">
    <property type="entry name" value="BACK"/>
    <property type="match status" value="1"/>
</dbReference>
<dbReference type="Gene3D" id="1.25.40.420">
    <property type="match status" value="1"/>
</dbReference>
<feature type="region of interest" description="Disordered" evidence="9">
    <location>
        <begin position="393"/>
        <end position="434"/>
    </location>
</feature>
<evidence type="ECO:0000313" key="11">
    <source>
        <dbReference type="Proteomes" id="UP000887569"/>
    </source>
</evidence>
<organism evidence="11 12">
    <name type="scientific">Parascaris univalens</name>
    <name type="common">Nematode worm</name>
    <dbReference type="NCBI Taxonomy" id="6257"/>
    <lineage>
        <taxon>Eukaryota</taxon>
        <taxon>Metazoa</taxon>
        <taxon>Ecdysozoa</taxon>
        <taxon>Nematoda</taxon>
        <taxon>Chromadorea</taxon>
        <taxon>Rhabditida</taxon>
        <taxon>Spirurina</taxon>
        <taxon>Ascaridomorpha</taxon>
        <taxon>Ascaridoidea</taxon>
        <taxon>Ascarididae</taxon>
        <taxon>Parascaris</taxon>
    </lineage>
</organism>
<dbReference type="PROSITE" id="PS00546">
    <property type="entry name" value="CYSTEINE_SWITCH"/>
    <property type="match status" value="1"/>
</dbReference>
<keyword evidence="5" id="KW-0378">Hydrolase</keyword>
<dbReference type="InterPro" id="IPR011705">
    <property type="entry name" value="BACK"/>
</dbReference>
<dbReference type="GO" id="GO:0008270">
    <property type="term" value="F:zinc ion binding"/>
    <property type="evidence" value="ECO:0007669"/>
    <property type="project" value="InterPro"/>
</dbReference>
<dbReference type="AlphaFoldDB" id="A0A914ZXF6"/>
<evidence type="ECO:0000256" key="2">
    <source>
        <dbReference type="ARBA" id="ARBA00022670"/>
    </source>
</evidence>
<feature type="compositionally biased region" description="Polar residues" evidence="9">
    <location>
        <begin position="417"/>
        <end position="434"/>
    </location>
</feature>
<evidence type="ECO:0000256" key="7">
    <source>
        <dbReference type="ARBA" id="ARBA00023049"/>
    </source>
</evidence>
<comment type="cofactor">
    <cofactor evidence="1">
        <name>Zn(2+)</name>
        <dbReference type="ChEBI" id="CHEBI:29105"/>
    </cofactor>
</comment>
<dbReference type="Proteomes" id="UP000887569">
    <property type="component" value="Unplaced"/>
</dbReference>
<keyword evidence="6" id="KW-0862">Zinc</keyword>
<reference evidence="12" key="1">
    <citation type="submission" date="2022-11" db="UniProtKB">
        <authorList>
            <consortium name="WormBaseParasite"/>
        </authorList>
    </citation>
    <scope>IDENTIFICATION</scope>
</reference>
<evidence type="ECO:0000256" key="3">
    <source>
        <dbReference type="ARBA" id="ARBA00022723"/>
    </source>
</evidence>
<evidence type="ECO:0000256" key="9">
    <source>
        <dbReference type="SAM" id="MobiDB-lite"/>
    </source>
</evidence>
<keyword evidence="7" id="KW-0482">Metalloprotease</keyword>
<evidence type="ECO:0000256" key="5">
    <source>
        <dbReference type="ARBA" id="ARBA00022801"/>
    </source>
</evidence>
<keyword evidence="8" id="KW-0865">Zymogen</keyword>
<keyword evidence="11" id="KW-1185">Reference proteome</keyword>
<evidence type="ECO:0000259" key="10">
    <source>
        <dbReference type="Pfam" id="PF07707"/>
    </source>
</evidence>
<dbReference type="WBParaSite" id="PgE020_g002_t06">
    <property type="protein sequence ID" value="PgE020_g002_t06"/>
    <property type="gene ID" value="PgE020_g002"/>
</dbReference>
<keyword evidence="2" id="KW-0645">Protease</keyword>